<accession>A0A9D1SQS6</accession>
<dbReference type="AlphaFoldDB" id="A0A9D1SQS6"/>
<dbReference type="Proteomes" id="UP000886748">
    <property type="component" value="Unassembled WGS sequence"/>
</dbReference>
<comment type="caution">
    <text evidence="1">The sequence shown here is derived from an EMBL/GenBank/DDBJ whole genome shotgun (WGS) entry which is preliminary data.</text>
</comment>
<reference evidence="1" key="1">
    <citation type="submission" date="2020-10" db="EMBL/GenBank/DDBJ databases">
        <authorList>
            <person name="Gilroy R."/>
        </authorList>
    </citation>
    <scope>NUCLEOTIDE SEQUENCE</scope>
    <source>
        <strain evidence="1">CHK154-7741</strain>
    </source>
</reference>
<dbReference type="InterPro" id="IPR011051">
    <property type="entry name" value="RmlC_Cupin_sf"/>
</dbReference>
<dbReference type="Pfam" id="PF06249">
    <property type="entry name" value="EutQ"/>
    <property type="match status" value="1"/>
</dbReference>
<dbReference type="Gene3D" id="2.60.120.10">
    <property type="entry name" value="Jelly Rolls"/>
    <property type="match status" value="1"/>
</dbReference>
<organism evidence="1 2">
    <name type="scientific">Candidatus Limenecus avicola</name>
    <dbReference type="NCBI Taxonomy" id="2840847"/>
    <lineage>
        <taxon>Bacteria</taxon>
        <taxon>Bacillati</taxon>
        <taxon>Bacillota</taxon>
        <taxon>Clostridia</taxon>
        <taxon>Eubacteriales</taxon>
        <taxon>Clostridiaceae</taxon>
        <taxon>Clostridiaceae incertae sedis</taxon>
        <taxon>Candidatus Limenecus</taxon>
    </lineage>
</organism>
<gene>
    <name evidence="1" type="ORF">IAD26_02450</name>
</gene>
<proteinExistence type="predicted"/>
<reference evidence="1" key="2">
    <citation type="journal article" date="2021" name="PeerJ">
        <title>Extensive microbial diversity within the chicken gut microbiome revealed by metagenomics and culture.</title>
        <authorList>
            <person name="Gilroy R."/>
            <person name="Ravi A."/>
            <person name="Getino M."/>
            <person name="Pursley I."/>
            <person name="Horton D.L."/>
            <person name="Alikhan N.F."/>
            <person name="Baker D."/>
            <person name="Gharbi K."/>
            <person name="Hall N."/>
            <person name="Watson M."/>
            <person name="Adriaenssens E.M."/>
            <person name="Foster-Nyarko E."/>
            <person name="Jarju S."/>
            <person name="Secka A."/>
            <person name="Antonio M."/>
            <person name="Oren A."/>
            <person name="Chaudhuri R.R."/>
            <person name="La Ragione R."/>
            <person name="Hildebrand F."/>
            <person name="Pallen M.J."/>
        </authorList>
    </citation>
    <scope>NUCLEOTIDE SEQUENCE</scope>
    <source>
        <strain evidence="1">CHK154-7741</strain>
    </source>
</reference>
<sequence length="101" mass="11434">MFKKIIIPNEEIQYRQDSIDNKYLINEGNRALGIFAAAAGTVVPTQISPQDVCFYILEGKMDINTDDKTFCMKQGDLLLIPKTSAFNLNFIENAKVLTVRF</sequence>
<dbReference type="InterPro" id="IPR010424">
    <property type="entry name" value="EutQ"/>
</dbReference>
<dbReference type="EMBL" id="DVOD01000018">
    <property type="protein sequence ID" value="HIU91975.1"/>
    <property type="molecule type" value="Genomic_DNA"/>
</dbReference>
<dbReference type="SUPFAM" id="SSF51182">
    <property type="entry name" value="RmlC-like cupins"/>
    <property type="match status" value="1"/>
</dbReference>
<dbReference type="InterPro" id="IPR014710">
    <property type="entry name" value="RmlC-like_jellyroll"/>
</dbReference>
<name>A0A9D1SQS6_9CLOT</name>
<evidence type="ECO:0000313" key="2">
    <source>
        <dbReference type="Proteomes" id="UP000886748"/>
    </source>
</evidence>
<evidence type="ECO:0000313" key="1">
    <source>
        <dbReference type="EMBL" id="HIU91975.1"/>
    </source>
</evidence>
<protein>
    <submittedName>
        <fullName evidence="1">Cupin domain-containing protein</fullName>
    </submittedName>
</protein>